<reference evidence="2" key="1">
    <citation type="journal article" date="2017" name="Genome Biol.">
        <title>Comparative genomics reveals high biological diversity and specific adaptations in the industrially and medically important fungal genus Aspergillus.</title>
        <authorList>
            <person name="de Vries R.P."/>
            <person name="Riley R."/>
            <person name="Wiebenga A."/>
            <person name="Aguilar-Osorio G."/>
            <person name="Amillis S."/>
            <person name="Uchima C.A."/>
            <person name="Anderluh G."/>
            <person name="Asadollahi M."/>
            <person name="Askin M."/>
            <person name="Barry K."/>
            <person name="Battaglia E."/>
            <person name="Bayram O."/>
            <person name="Benocci T."/>
            <person name="Braus-Stromeyer S.A."/>
            <person name="Caldana C."/>
            <person name="Canovas D."/>
            <person name="Cerqueira G.C."/>
            <person name="Chen F."/>
            <person name="Chen W."/>
            <person name="Choi C."/>
            <person name="Clum A."/>
            <person name="Dos Santos R.A."/>
            <person name="Damasio A.R."/>
            <person name="Diallinas G."/>
            <person name="Emri T."/>
            <person name="Fekete E."/>
            <person name="Flipphi M."/>
            <person name="Freyberg S."/>
            <person name="Gallo A."/>
            <person name="Gournas C."/>
            <person name="Habgood R."/>
            <person name="Hainaut M."/>
            <person name="Harispe M.L."/>
            <person name="Henrissat B."/>
            <person name="Hilden K.S."/>
            <person name="Hope R."/>
            <person name="Hossain A."/>
            <person name="Karabika E."/>
            <person name="Karaffa L."/>
            <person name="Karanyi Z."/>
            <person name="Krasevec N."/>
            <person name="Kuo A."/>
            <person name="Kusch H."/>
            <person name="LaButti K."/>
            <person name="Lagendijk E.L."/>
            <person name="Lapidus A."/>
            <person name="Levasseur A."/>
            <person name="Lindquist E."/>
            <person name="Lipzen A."/>
            <person name="Logrieco A.F."/>
            <person name="MacCabe A."/>
            <person name="Maekelae M.R."/>
            <person name="Malavazi I."/>
            <person name="Melin P."/>
            <person name="Meyer V."/>
            <person name="Mielnichuk N."/>
            <person name="Miskei M."/>
            <person name="Molnar A.P."/>
            <person name="Mule G."/>
            <person name="Ngan C.Y."/>
            <person name="Orejas M."/>
            <person name="Orosz E."/>
            <person name="Ouedraogo J.P."/>
            <person name="Overkamp K.M."/>
            <person name="Park H.-S."/>
            <person name="Perrone G."/>
            <person name="Piumi F."/>
            <person name="Punt P.J."/>
            <person name="Ram A.F."/>
            <person name="Ramon A."/>
            <person name="Rauscher S."/>
            <person name="Record E."/>
            <person name="Riano-Pachon D.M."/>
            <person name="Robert V."/>
            <person name="Roehrig J."/>
            <person name="Ruller R."/>
            <person name="Salamov A."/>
            <person name="Salih N.S."/>
            <person name="Samson R.A."/>
            <person name="Sandor E."/>
            <person name="Sanguinetti M."/>
            <person name="Schuetze T."/>
            <person name="Sepcic K."/>
            <person name="Shelest E."/>
            <person name="Sherlock G."/>
            <person name="Sophianopoulou V."/>
            <person name="Squina F.M."/>
            <person name="Sun H."/>
            <person name="Susca A."/>
            <person name="Todd R.B."/>
            <person name="Tsang A."/>
            <person name="Unkles S.E."/>
            <person name="van de Wiele N."/>
            <person name="van Rossen-Uffink D."/>
            <person name="Oliveira J.V."/>
            <person name="Vesth T.C."/>
            <person name="Visser J."/>
            <person name="Yu J.-H."/>
            <person name="Zhou M."/>
            <person name="Andersen M.R."/>
            <person name="Archer D.B."/>
            <person name="Baker S.E."/>
            <person name="Benoit I."/>
            <person name="Brakhage A.A."/>
            <person name="Braus G.H."/>
            <person name="Fischer R."/>
            <person name="Frisvad J.C."/>
            <person name="Goldman G.H."/>
            <person name="Houbraken J."/>
            <person name="Oakley B."/>
            <person name="Pocsi I."/>
            <person name="Scazzocchio C."/>
            <person name="Seiboth B."/>
            <person name="vanKuyk P.A."/>
            <person name="Wortman J."/>
            <person name="Dyer P.S."/>
            <person name="Grigoriev I.V."/>
        </authorList>
    </citation>
    <scope>NUCLEOTIDE SEQUENCE [LARGE SCALE GENOMIC DNA]</scope>
    <source>
        <strain evidence="2">CBS 101740 / IMI 381727 / IBT 21946</strain>
    </source>
</reference>
<keyword evidence="2" id="KW-1185">Reference proteome</keyword>
<evidence type="ECO:0000313" key="1">
    <source>
        <dbReference type="EMBL" id="OJJ78161.1"/>
    </source>
</evidence>
<name>A0A1L9V2N0_ASPBC</name>
<dbReference type="RefSeq" id="XP_067485408.1">
    <property type="nucleotide sequence ID" value="XM_067622207.1"/>
</dbReference>
<accession>A0A1L9V2N0</accession>
<dbReference type="Proteomes" id="UP000184499">
    <property type="component" value="Unassembled WGS sequence"/>
</dbReference>
<evidence type="ECO:0000313" key="2">
    <source>
        <dbReference type="Proteomes" id="UP000184499"/>
    </source>
</evidence>
<proteinExistence type="predicted"/>
<dbReference type="VEuPathDB" id="FungiDB:ASPBRDRAFT_25762"/>
<dbReference type="EMBL" id="KV878679">
    <property type="protein sequence ID" value="OJJ78161.1"/>
    <property type="molecule type" value="Genomic_DNA"/>
</dbReference>
<protein>
    <recommendedName>
        <fullName evidence="3">CYTH domain-containing protein</fullName>
    </recommendedName>
</protein>
<dbReference type="AlphaFoldDB" id="A0A1L9V2N0"/>
<gene>
    <name evidence="1" type="ORF">ASPBRDRAFT_25762</name>
</gene>
<dbReference type="STRING" id="767769.A0A1L9V2N0"/>
<organism evidence="1 2">
    <name type="scientific">Aspergillus brasiliensis (strain CBS 101740 / IMI 381727 / IBT 21946)</name>
    <dbReference type="NCBI Taxonomy" id="767769"/>
    <lineage>
        <taxon>Eukaryota</taxon>
        <taxon>Fungi</taxon>
        <taxon>Dikarya</taxon>
        <taxon>Ascomycota</taxon>
        <taxon>Pezizomycotina</taxon>
        <taxon>Eurotiomycetes</taxon>
        <taxon>Eurotiomycetidae</taxon>
        <taxon>Eurotiales</taxon>
        <taxon>Aspergillaceae</taxon>
        <taxon>Aspergillus</taxon>
        <taxon>Aspergillus subgen. Circumdati</taxon>
    </lineage>
</organism>
<dbReference type="GeneID" id="93574695"/>
<sequence length="271" mass="30691">MNIFRQSGKLQENKVPDYEVRLGLEPAEVLTPSIELKADVLSTLNLQPIPIQINVGFLDTPTKELSRADWSVRARRVHGEDTLELTYKRRYGIQNGNIDYALTHASTHGFNNELIGDGREFKAQVEWGYEKQTLSMTSKKKSDGFVADDLEFPPPDNLRNLASTEAPDMFKNWIIKGWGTHALERSIVYGPTVVDRYSGSWEGKQLDLEVWPFVNSSGSKTDYIVEVSFKTNNRASASSKQRKLIDELKSKGWLVDEDVSKTEAILEVYGF</sequence>
<dbReference type="OrthoDB" id="4573177at2759"/>
<evidence type="ECO:0008006" key="3">
    <source>
        <dbReference type="Google" id="ProtNLM"/>
    </source>
</evidence>